<keyword evidence="5" id="KW-1185">Reference proteome</keyword>
<dbReference type="InterPro" id="IPR015943">
    <property type="entry name" value="WD40/YVTN_repeat-like_dom_sf"/>
</dbReference>
<feature type="repeat" description="WD" evidence="3">
    <location>
        <begin position="94"/>
        <end position="119"/>
    </location>
</feature>
<evidence type="ECO:0000313" key="5">
    <source>
        <dbReference type="Proteomes" id="UP000076532"/>
    </source>
</evidence>
<dbReference type="SMART" id="SM00320">
    <property type="entry name" value="WD40"/>
    <property type="match status" value="2"/>
</dbReference>
<dbReference type="Pfam" id="PF00400">
    <property type="entry name" value="WD40"/>
    <property type="match status" value="3"/>
</dbReference>
<reference evidence="4 5" key="1">
    <citation type="journal article" date="2016" name="Mol. Biol. Evol.">
        <title>Comparative Genomics of Early-Diverging Mushroom-Forming Fungi Provides Insights into the Origins of Lignocellulose Decay Capabilities.</title>
        <authorList>
            <person name="Nagy L.G."/>
            <person name="Riley R."/>
            <person name="Tritt A."/>
            <person name="Adam C."/>
            <person name="Daum C."/>
            <person name="Floudas D."/>
            <person name="Sun H."/>
            <person name="Yadav J.S."/>
            <person name="Pangilinan J."/>
            <person name="Larsson K.H."/>
            <person name="Matsuura K."/>
            <person name="Barry K."/>
            <person name="Labutti K."/>
            <person name="Kuo R."/>
            <person name="Ohm R.A."/>
            <person name="Bhattacharya S.S."/>
            <person name="Shirouzu T."/>
            <person name="Yoshinaga Y."/>
            <person name="Martin F.M."/>
            <person name="Grigoriev I.V."/>
            <person name="Hibbett D.S."/>
        </authorList>
    </citation>
    <scope>NUCLEOTIDE SEQUENCE [LARGE SCALE GENOMIC DNA]</scope>
    <source>
        <strain evidence="4 5">CBS 109695</strain>
    </source>
</reference>
<dbReference type="SUPFAM" id="SSF50978">
    <property type="entry name" value="WD40 repeat-like"/>
    <property type="match status" value="1"/>
</dbReference>
<dbReference type="AlphaFoldDB" id="A0A166QIN0"/>
<proteinExistence type="predicted"/>
<name>A0A166QIN0_9AGAM</name>
<dbReference type="PANTHER" id="PTHR44019">
    <property type="entry name" value="WD REPEAT-CONTAINING PROTEIN 55"/>
    <property type="match status" value="1"/>
</dbReference>
<keyword evidence="2" id="KW-0677">Repeat</keyword>
<dbReference type="PROSITE" id="PS50082">
    <property type="entry name" value="WD_REPEATS_2"/>
    <property type="match status" value="3"/>
</dbReference>
<dbReference type="InterPro" id="IPR050505">
    <property type="entry name" value="WDR55/POC1"/>
</dbReference>
<feature type="non-terminal residue" evidence="4">
    <location>
        <position position="1"/>
    </location>
</feature>
<dbReference type="EMBL" id="KV417510">
    <property type="protein sequence ID" value="KZP27194.1"/>
    <property type="molecule type" value="Genomic_DNA"/>
</dbReference>
<feature type="repeat" description="WD" evidence="3">
    <location>
        <begin position="1"/>
        <end position="33"/>
    </location>
</feature>
<dbReference type="PROSITE" id="PS50294">
    <property type="entry name" value="WD_REPEATS_REGION"/>
    <property type="match status" value="1"/>
</dbReference>
<protein>
    <submittedName>
        <fullName evidence="4">WD40 repeat-like protein</fullName>
    </submittedName>
</protein>
<evidence type="ECO:0000256" key="3">
    <source>
        <dbReference type="PROSITE-ProRule" id="PRU00221"/>
    </source>
</evidence>
<organism evidence="4 5">
    <name type="scientific">Athelia psychrophila</name>
    <dbReference type="NCBI Taxonomy" id="1759441"/>
    <lineage>
        <taxon>Eukaryota</taxon>
        <taxon>Fungi</taxon>
        <taxon>Dikarya</taxon>
        <taxon>Basidiomycota</taxon>
        <taxon>Agaricomycotina</taxon>
        <taxon>Agaricomycetes</taxon>
        <taxon>Agaricomycetidae</taxon>
        <taxon>Atheliales</taxon>
        <taxon>Atheliaceae</taxon>
        <taxon>Athelia</taxon>
    </lineage>
</organism>
<dbReference type="OrthoDB" id="163438at2759"/>
<dbReference type="Proteomes" id="UP000076532">
    <property type="component" value="Unassembled WGS sequence"/>
</dbReference>
<gene>
    <name evidence="4" type="ORF">FIBSPDRAFT_675327</name>
</gene>
<accession>A0A166QIN0</accession>
<evidence type="ECO:0000256" key="1">
    <source>
        <dbReference type="ARBA" id="ARBA00022574"/>
    </source>
</evidence>
<feature type="non-terminal residue" evidence="4">
    <location>
        <position position="119"/>
    </location>
</feature>
<dbReference type="PANTHER" id="PTHR44019:SF8">
    <property type="entry name" value="POC1 CENTRIOLAR PROTEIN HOMOLOG"/>
    <property type="match status" value="1"/>
</dbReference>
<dbReference type="STRING" id="436010.A0A166QIN0"/>
<keyword evidence="1 3" id="KW-0853">WD repeat</keyword>
<evidence type="ECO:0000313" key="4">
    <source>
        <dbReference type="EMBL" id="KZP27194.1"/>
    </source>
</evidence>
<dbReference type="InterPro" id="IPR036322">
    <property type="entry name" value="WD40_repeat_dom_sf"/>
</dbReference>
<dbReference type="InterPro" id="IPR001680">
    <property type="entry name" value="WD40_rpt"/>
</dbReference>
<feature type="repeat" description="WD" evidence="3">
    <location>
        <begin position="37"/>
        <end position="78"/>
    </location>
</feature>
<sequence>SVAFSYDGSCIACGTDESTVYVWDFVTGARVNGPLSHSGSSAYVNVVAWSTDGECLLSGCLTGEVILWNIASTNGNRPITKIHHPGCITWESRLSSLVFSSDGSQIASCSSRGHVHVWD</sequence>
<evidence type="ECO:0000256" key="2">
    <source>
        <dbReference type="ARBA" id="ARBA00022737"/>
    </source>
</evidence>
<dbReference type="Gene3D" id="2.130.10.10">
    <property type="entry name" value="YVTN repeat-like/Quinoprotein amine dehydrogenase"/>
    <property type="match status" value="1"/>
</dbReference>